<evidence type="ECO:0000313" key="1">
    <source>
        <dbReference type="EMBL" id="CAG8522823.1"/>
    </source>
</evidence>
<protein>
    <submittedName>
        <fullName evidence="1">1930_t:CDS:1</fullName>
    </submittedName>
</protein>
<dbReference type="EMBL" id="CAJVPU010003764">
    <property type="protein sequence ID" value="CAG8522823.1"/>
    <property type="molecule type" value="Genomic_DNA"/>
</dbReference>
<gene>
    <name evidence="1" type="ORF">DHETER_LOCUS4001</name>
</gene>
<keyword evidence="2" id="KW-1185">Reference proteome</keyword>
<name>A0ACA9LCD7_9GLOM</name>
<sequence length="87" mass="9264">TLHAKSTTSCPRSSKYISIDLNTDSLILGSGPGSNITTFGGFTRHPDPTIVRISALISSTSKSLLCLFINCFTIISNFSSHSDINAD</sequence>
<reference evidence="1" key="1">
    <citation type="submission" date="2021-06" db="EMBL/GenBank/DDBJ databases">
        <authorList>
            <person name="Kallberg Y."/>
            <person name="Tangrot J."/>
            <person name="Rosling A."/>
        </authorList>
    </citation>
    <scope>NUCLEOTIDE SEQUENCE</scope>
    <source>
        <strain evidence="1">IL203A</strain>
    </source>
</reference>
<proteinExistence type="predicted"/>
<organism evidence="1 2">
    <name type="scientific">Dentiscutata heterogama</name>
    <dbReference type="NCBI Taxonomy" id="1316150"/>
    <lineage>
        <taxon>Eukaryota</taxon>
        <taxon>Fungi</taxon>
        <taxon>Fungi incertae sedis</taxon>
        <taxon>Mucoromycota</taxon>
        <taxon>Glomeromycotina</taxon>
        <taxon>Glomeromycetes</taxon>
        <taxon>Diversisporales</taxon>
        <taxon>Gigasporaceae</taxon>
        <taxon>Dentiscutata</taxon>
    </lineage>
</organism>
<comment type="caution">
    <text evidence="1">The sequence shown here is derived from an EMBL/GenBank/DDBJ whole genome shotgun (WGS) entry which is preliminary data.</text>
</comment>
<evidence type="ECO:0000313" key="2">
    <source>
        <dbReference type="Proteomes" id="UP000789702"/>
    </source>
</evidence>
<dbReference type="Proteomes" id="UP000789702">
    <property type="component" value="Unassembled WGS sequence"/>
</dbReference>
<feature type="non-terminal residue" evidence="1">
    <location>
        <position position="1"/>
    </location>
</feature>
<accession>A0ACA9LCD7</accession>